<dbReference type="InterPro" id="IPR035225">
    <property type="entry name" value="DUF5338"/>
</dbReference>
<dbReference type="RefSeq" id="WP_012478175.1">
    <property type="nucleotide sequence ID" value="NZ_CP014846.1"/>
</dbReference>
<feature type="region of interest" description="Disordered" evidence="1">
    <location>
        <begin position="79"/>
        <end position="139"/>
    </location>
</feature>
<evidence type="ECO:0000256" key="1">
    <source>
        <dbReference type="SAM" id="MobiDB-lite"/>
    </source>
</evidence>
<dbReference type="GeneID" id="98407234"/>
<reference evidence="2 3" key="1">
    <citation type="submission" date="2016-03" db="EMBL/GenBank/DDBJ databases">
        <title>Complete genome sequence of a novel chlorpyrifos degrading bacterium, Cupriavidus nantongensis sp. X1.</title>
        <authorList>
            <person name="Fang L."/>
        </authorList>
    </citation>
    <scope>NUCLEOTIDE SEQUENCE [LARGE SCALE GENOMIC DNA]</scope>
    <source>
        <strain evidence="2 3">X1</strain>
        <plasmid evidence="3">Plasmid</plasmid>
    </source>
</reference>
<sequence length="139" mass="15164">MAESSYPQELAARIEKRAAKKRRQDATAVAFLAVRVDVKAAMDAGYAVTTIYEDMREIGRVKCSYETFRKHVQRYIKAAPAAPAPVPPPAANQAKGEKPAQQEGGSKARKPKAPEPKKPESAGIAGFNYNPKPNKEDLL</sequence>
<dbReference type="Proteomes" id="UP000075238">
    <property type="component" value="Plasmid unnamed"/>
</dbReference>
<dbReference type="EMBL" id="CP014846">
    <property type="protein sequence ID" value="AMR82513.1"/>
    <property type="molecule type" value="Genomic_DNA"/>
</dbReference>
<geneLocation type="plasmid" evidence="3"/>
<accession>A0A142JWQ1</accession>
<keyword evidence="2" id="KW-0614">Plasmid</keyword>
<protein>
    <submittedName>
        <fullName evidence="2">Conjugal transfer protein TraK</fullName>
    </submittedName>
</protein>
<proteinExistence type="predicted"/>
<dbReference type="KEGG" id="cnan:A2G96_32095"/>
<name>A0A142JWQ1_9BURK</name>
<dbReference type="OrthoDB" id="8686887at2"/>
<evidence type="ECO:0000313" key="3">
    <source>
        <dbReference type="Proteomes" id="UP000075238"/>
    </source>
</evidence>
<organism evidence="2 3">
    <name type="scientific">Cupriavidus nantongensis</name>
    <dbReference type="NCBI Taxonomy" id="1796606"/>
    <lineage>
        <taxon>Bacteria</taxon>
        <taxon>Pseudomonadati</taxon>
        <taxon>Pseudomonadota</taxon>
        <taxon>Betaproteobacteria</taxon>
        <taxon>Burkholderiales</taxon>
        <taxon>Burkholderiaceae</taxon>
        <taxon>Cupriavidus</taxon>
    </lineage>
</organism>
<keyword evidence="3" id="KW-1185">Reference proteome</keyword>
<evidence type="ECO:0000313" key="2">
    <source>
        <dbReference type="EMBL" id="AMR82513.1"/>
    </source>
</evidence>
<dbReference type="AlphaFoldDB" id="A0A142JWQ1"/>
<gene>
    <name evidence="2" type="ORF">A2G96_32095</name>
</gene>
<dbReference type="Pfam" id="PF17273">
    <property type="entry name" value="DUF5338"/>
    <property type="match status" value="1"/>
</dbReference>